<sequence length="162" mass="18065">MPTQTLVWTLDRSAPPARYSTANTSNVLPLRNVPNVPHCWRVAIRHLAFSPETPAFLKHVSHESVRQTCLSIHTDQYELQSTYTLTPTLFCHLALRASPPSSSAAYVFPASSASQRLSRPCTRLHHPSGICPSSASGTQARFRHWERLESSGWPMTLTLLDC</sequence>
<organism evidence="1 2">
    <name type="scientific">Colletotrichum phormii</name>
    <dbReference type="NCBI Taxonomy" id="359342"/>
    <lineage>
        <taxon>Eukaryota</taxon>
        <taxon>Fungi</taxon>
        <taxon>Dikarya</taxon>
        <taxon>Ascomycota</taxon>
        <taxon>Pezizomycotina</taxon>
        <taxon>Sordariomycetes</taxon>
        <taxon>Hypocreomycetidae</taxon>
        <taxon>Glomerellales</taxon>
        <taxon>Glomerellaceae</taxon>
        <taxon>Colletotrichum</taxon>
        <taxon>Colletotrichum acutatum species complex</taxon>
    </lineage>
</organism>
<reference evidence="1" key="1">
    <citation type="submission" date="2021-06" db="EMBL/GenBank/DDBJ databases">
        <title>Comparative genomics, transcriptomics and evolutionary studies reveal genomic signatures of adaptation to plant cell wall in hemibiotrophic fungi.</title>
        <authorList>
            <consortium name="DOE Joint Genome Institute"/>
            <person name="Baroncelli R."/>
            <person name="Diaz J.F."/>
            <person name="Benocci T."/>
            <person name="Peng M."/>
            <person name="Battaglia E."/>
            <person name="Haridas S."/>
            <person name="Andreopoulos W."/>
            <person name="Labutti K."/>
            <person name="Pangilinan J."/>
            <person name="Floch G.L."/>
            <person name="Makela M.R."/>
            <person name="Henrissat B."/>
            <person name="Grigoriev I.V."/>
            <person name="Crouch J.A."/>
            <person name="De Vries R.P."/>
            <person name="Sukno S.A."/>
            <person name="Thon M.R."/>
        </authorList>
    </citation>
    <scope>NUCLEOTIDE SEQUENCE</scope>
    <source>
        <strain evidence="1">CBS 102054</strain>
    </source>
</reference>
<evidence type="ECO:0000313" key="1">
    <source>
        <dbReference type="EMBL" id="KAK1636429.1"/>
    </source>
</evidence>
<protein>
    <submittedName>
        <fullName evidence="1">Uncharacterized protein</fullName>
    </submittedName>
</protein>
<accession>A0AAJ0EEW7</accession>
<dbReference type="GeneID" id="85475220"/>
<dbReference type="RefSeq" id="XP_060445036.1">
    <property type="nucleotide sequence ID" value="XM_060590358.1"/>
</dbReference>
<evidence type="ECO:0000313" key="2">
    <source>
        <dbReference type="Proteomes" id="UP001243989"/>
    </source>
</evidence>
<proteinExistence type="predicted"/>
<gene>
    <name evidence="1" type="ORF">BDP81DRAFT_427599</name>
</gene>
<dbReference type="EMBL" id="JAHMHQ010000010">
    <property type="protein sequence ID" value="KAK1636429.1"/>
    <property type="molecule type" value="Genomic_DNA"/>
</dbReference>
<keyword evidence="2" id="KW-1185">Reference proteome</keyword>
<comment type="caution">
    <text evidence="1">The sequence shown here is derived from an EMBL/GenBank/DDBJ whole genome shotgun (WGS) entry which is preliminary data.</text>
</comment>
<name>A0AAJ0EEW7_9PEZI</name>
<dbReference type="AlphaFoldDB" id="A0AAJ0EEW7"/>
<dbReference type="Proteomes" id="UP001243989">
    <property type="component" value="Unassembled WGS sequence"/>
</dbReference>